<gene>
    <name evidence="2" type="ORF">NP493_820g01034</name>
</gene>
<feature type="domain" description="EMC1 first beta-propeller" evidence="1">
    <location>
        <begin position="1"/>
        <end position="319"/>
    </location>
</feature>
<dbReference type="GO" id="GO:0072546">
    <property type="term" value="C:EMC complex"/>
    <property type="evidence" value="ECO:0007669"/>
    <property type="project" value="InterPro"/>
</dbReference>
<comment type="caution">
    <text evidence="2">The sequence shown here is derived from an EMBL/GenBank/DDBJ whole genome shotgun (WGS) entry which is preliminary data.</text>
</comment>
<dbReference type="InterPro" id="IPR058545">
    <property type="entry name" value="Beta-prop_EMC1_1st"/>
</dbReference>
<dbReference type="Proteomes" id="UP001209878">
    <property type="component" value="Unassembled WGS sequence"/>
</dbReference>
<dbReference type="GO" id="GO:0034975">
    <property type="term" value="P:protein folding in endoplasmic reticulum"/>
    <property type="evidence" value="ECO:0007669"/>
    <property type="project" value="TreeGrafter"/>
</dbReference>
<name>A0AAD9KPC3_RIDPI</name>
<evidence type="ECO:0000313" key="3">
    <source>
        <dbReference type="Proteomes" id="UP001209878"/>
    </source>
</evidence>
<dbReference type="EMBL" id="JAODUO010000820">
    <property type="protein sequence ID" value="KAK2174178.1"/>
    <property type="molecule type" value="Genomic_DNA"/>
</dbReference>
<organism evidence="2 3">
    <name type="scientific">Ridgeia piscesae</name>
    <name type="common">Tubeworm</name>
    <dbReference type="NCBI Taxonomy" id="27915"/>
    <lineage>
        <taxon>Eukaryota</taxon>
        <taxon>Metazoa</taxon>
        <taxon>Spiralia</taxon>
        <taxon>Lophotrochozoa</taxon>
        <taxon>Annelida</taxon>
        <taxon>Polychaeta</taxon>
        <taxon>Sedentaria</taxon>
        <taxon>Canalipalpata</taxon>
        <taxon>Sabellida</taxon>
        <taxon>Siboglinidae</taxon>
        <taxon>Ridgeia</taxon>
    </lineage>
</organism>
<dbReference type="PANTHER" id="PTHR21573:SF0">
    <property type="entry name" value="ER MEMBRANE PROTEIN COMPLEX SUBUNIT 1"/>
    <property type="match status" value="1"/>
</dbReference>
<evidence type="ECO:0000259" key="1">
    <source>
        <dbReference type="Pfam" id="PF25293"/>
    </source>
</evidence>
<dbReference type="Pfam" id="PF25293">
    <property type="entry name" value="Beta-prop_EMC1_N"/>
    <property type="match status" value="1"/>
</dbReference>
<sequence>MLVAKNYVVTVLGGGEYIRCMKTVTGNMVWETSIASGKHRARLAIAETDGGDGIAVLAAGKLTVFQLNTGHSVFSSNLPESTTVRYTMLDSNGGELSVIGIAPNSHFIISTYSEDGVVKSKYSVPAAWATDETSCLVVAHTTLVCLESRSAVLHSLALDAPTAFQSVLLQDLALTSLEAPSIEAFRKSSGKSKEFLLRASHSQSAVLRVASGTVQLVKILDGVNIAQVGQLGDTRVLLAVSGSSSANLSLKGYNMATGEEMGEYSQMFHYPDHGTPEKMYVMLFHKKDGSNGYRILLTSQDHSLNMLHQSGKVAWTREESLASIVSVEMVDLPLSKIQAEMEDFGTRGGESFYLCKQQWETFKFSVVLPQ</sequence>
<dbReference type="AlphaFoldDB" id="A0AAD9KPC3"/>
<reference evidence="2" key="1">
    <citation type="journal article" date="2023" name="Mol. Biol. Evol.">
        <title>Third-Generation Sequencing Reveals the Adaptive Role of the Epigenome in Three Deep-Sea Polychaetes.</title>
        <authorList>
            <person name="Perez M."/>
            <person name="Aroh O."/>
            <person name="Sun Y."/>
            <person name="Lan Y."/>
            <person name="Juniper S.K."/>
            <person name="Young C.R."/>
            <person name="Angers B."/>
            <person name="Qian P.Y."/>
        </authorList>
    </citation>
    <scope>NUCLEOTIDE SEQUENCE</scope>
    <source>
        <strain evidence="2">R07B-5</strain>
    </source>
</reference>
<dbReference type="SUPFAM" id="SSF50998">
    <property type="entry name" value="Quinoprotein alcohol dehydrogenase-like"/>
    <property type="match status" value="1"/>
</dbReference>
<evidence type="ECO:0000313" key="2">
    <source>
        <dbReference type="EMBL" id="KAK2174178.1"/>
    </source>
</evidence>
<protein>
    <recommendedName>
        <fullName evidence="1">EMC1 first beta-propeller domain-containing protein</fullName>
    </recommendedName>
</protein>
<dbReference type="PANTHER" id="PTHR21573">
    <property type="entry name" value="ER MEMBRANE PROTEIN COMPLEX SUBUNIT 1"/>
    <property type="match status" value="1"/>
</dbReference>
<proteinExistence type="predicted"/>
<keyword evidence="3" id="KW-1185">Reference proteome</keyword>
<dbReference type="InterPro" id="IPR026895">
    <property type="entry name" value="EMC1"/>
</dbReference>
<accession>A0AAD9KPC3</accession>
<dbReference type="InterPro" id="IPR011047">
    <property type="entry name" value="Quinoprotein_ADH-like_sf"/>
</dbReference>